<feature type="domain" description="GST C-terminal" evidence="6">
    <location>
        <begin position="90"/>
        <end position="214"/>
    </location>
</feature>
<protein>
    <recommendedName>
        <fullName evidence="2">glutathione transferase</fullName>
        <ecNumber evidence="2">2.5.1.18</ecNumber>
    </recommendedName>
</protein>
<dbReference type="GO" id="GO:0006749">
    <property type="term" value="P:glutathione metabolic process"/>
    <property type="evidence" value="ECO:0007669"/>
    <property type="project" value="TreeGrafter"/>
</dbReference>
<proteinExistence type="inferred from homology"/>
<dbReference type="GO" id="GO:0009636">
    <property type="term" value="P:response to toxic substance"/>
    <property type="evidence" value="ECO:0007669"/>
    <property type="project" value="UniProtKB-ARBA"/>
</dbReference>
<dbReference type="InterPro" id="IPR036249">
    <property type="entry name" value="Thioredoxin-like_sf"/>
</dbReference>
<accession>A0A5M3MMS1</accession>
<evidence type="ECO:0000256" key="3">
    <source>
        <dbReference type="ARBA" id="ARBA00022679"/>
    </source>
</evidence>
<name>A0A5M3MMS1_CONPW</name>
<evidence type="ECO:0000259" key="6">
    <source>
        <dbReference type="PROSITE" id="PS50405"/>
    </source>
</evidence>
<dbReference type="GO" id="GO:0043295">
    <property type="term" value="F:glutathione binding"/>
    <property type="evidence" value="ECO:0007669"/>
    <property type="project" value="TreeGrafter"/>
</dbReference>
<dbReference type="AlphaFoldDB" id="A0A5M3MMS1"/>
<dbReference type="Proteomes" id="UP000053558">
    <property type="component" value="Unassembled WGS sequence"/>
</dbReference>
<dbReference type="FunFam" id="1.20.1050.10:FF:000004">
    <property type="entry name" value="Glutathione S-transferase F2"/>
    <property type="match status" value="1"/>
</dbReference>
<dbReference type="GO" id="GO:0005737">
    <property type="term" value="C:cytoplasm"/>
    <property type="evidence" value="ECO:0007669"/>
    <property type="project" value="TreeGrafter"/>
</dbReference>
<dbReference type="RefSeq" id="XP_007769415.1">
    <property type="nucleotide sequence ID" value="XM_007771225.1"/>
</dbReference>
<organism evidence="7 8">
    <name type="scientific">Coniophora puteana (strain RWD-64-598)</name>
    <name type="common">Brown rot fungus</name>
    <dbReference type="NCBI Taxonomy" id="741705"/>
    <lineage>
        <taxon>Eukaryota</taxon>
        <taxon>Fungi</taxon>
        <taxon>Dikarya</taxon>
        <taxon>Basidiomycota</taxon>
        <taxon>Agaricomycotina</taxon>
        <taxon>Agaricomycetes</taxon>
        <taxon>Agaricomycetidae</taxon>
        <taxon>Boletales</taxon>
        <taxon>Coniophorineae</taxon>
        <taxon>Coniophoraceae</taxon>
        <taxon>Coniophora</taxon>
    </lineage>
</organism>
<dbReference type="SUPFAM" id="SSF52833">
    <property type="entry name" value="Thioredoxin-like"/>
    <property type="match status" value="1"/>
</dbReference>
<dbReference type="InterPro" id="IPR004045">
    <property type="entry name" value="Glutathione_S-Trfase_N"/>
</dbReference>
<sequence>MVLKIYGFPFSTATRLVVFVCKEKQIPYELITIDLFKGEHKQPAYTKFHPFGQVPYIDDDGFILFESRPIVRYLLKKHASQGTQGLLPTDPQAEARAEQALSIEASSFDPNVSGIVAELYFKPQRGLSTDEANLARLKETLNEKLDAYEVILGKQKFLGGDSITVGDLAHAPYGTLLETVGQGEFFTSRPNVARWWKEVTSRPAWEAVKAECVL</sequence>
<keyword evidence="3 7" id="KW-0808">Transferase</keyword>
<dbReference type="SFLD" id="SFLDG00358">
    <property type="entry name" value="Main_(cytGST)"/>
    <property type="match status" value="1"/>
</dbReference>
<evidence type="ECO:0000256" key="1">
    <source>
        <dbReference type="ARBA" id="ARBA00010128"/>
    </source>
</evidence>
<dbReference type="PROSITE" id="PS50404">
    <property type="entry name" value="GST_NTER"/>
    <property type="match status" value="1"/>
</dbReference>
<evidence type="ECO:0000313" key="7">
    <source>
        <dbReference type="EMBL" id="EIW80468.1"/>
    </source>
</evidence>
<dbReference type="KEGG" id="cput:CONPUDRAFT_82703"/>
<dbReference type="Gene3D" id="1.20.1050.10">
    <property type="match status" value="1"/>
</dbReference>
<dbReference type="Gene3D" id="3.40.30.10">
    <property type="entry name" value="Glutaredoxin"/>
    <property type="match status" value="1"/>
</dbReference>
<dbReference type="Pfam" id="PF13417">
    <property type="entry name" value="GST_N_3"/>
    <property type="match status" value="1"/>
</dbReference>
<dbReference type="InterPro" id="IPR040079">
    <property type="entry name" value="Glutathione_S-Trfase"/>
</dbReference>
<reference evidence="8" key="1">
    <citation type="journal article" date="2012" name="Science">
        <title>The Paleozoic origin of enzymatic lignin decomposition reconstructed from 31 fungal genomes.</title>
        <authorList>
            <person name="Floudas D."/>
            <person name="Binder M."/>
            <person name="Riley R."/>
            <person name="Barry K."/>
            <person name="Blanchette R.A."/>
            <person name="Henrissat B."/>
            <person name="Martinez A.T."/>
            <person name="Otillar R."/>
            <person name="Spatafora J.W."/>
            <person name="Yadav J.S."/>
            <person name="Aerts A."/>
            <person name="Benoit I."/>
            <person name="Boyd A."/>
            <person name="Carlson A."/>
            <person name="Copeland A."/>
            <person name="Coutinho P.M."/>
            <person name="de Vries R.P."/>
            <person name="Ferreira P."/>
            <person name="Findley K."/>
            <person name="Foster B."/>
            <person name="Gaskell J."/>
            <person name="Glotzer D."/>
            <person name="Gorecki P."/>
            <person name="Heitman J."/>
            <person name="Hesse C."/>
            <person name="Hori C."/>
            <person name="Igarashi K."/>
            <person name="Jurgens J.A."/>
            <person name="Kallen N."/>
            <person name="Kersten P."/>
            <person name="Kohler A."/>
            <person name="Kuees U."/>
            <person name="Kumar T.K.A."/>
            <person name="Kuo A."/>
            <person name="LaButti K."/>
            <person name="Larrondo L.F."/>
            <person name="Lindquist E."/>
            <person name="Ling A."/>
            <person name="Lombard V."/>
            <person name="Lucas S."/>
            <person name="Lundell T."/>
            <person name="Martin R."/>
            <person name="McLaughlin D.J."/>
            <person name="Morgenstern I."/>
            <person name="Morin E."/>
            <person name="Murat C."/>
            <person name="Nagy L.G."/>
            <person name="Nolan M."/>
            <person name="Ohm R.A."/>
            <person name="Patyshakuliyeva A."/>
            <person name="Rokas A."/>
            <person name="Ruiz-Duenas F.J."/>
            <person name="Sabat G."/>
            <person name="Salamov A."/>
            <person name="Samejima M."/>
            <person name="Schmutz J."/>
            <person name="Slot J.C."/>
            <person name="St John F."/>
            <person name="Stenlid J."/>
            <person name="Sun H."/>
            <person name="Sun S."/>
            <person name="Syed K."/>
            <person name="Tsang A."/>
            <person name="Wiebenga A."/>
            <person name="Young D."/>
            <person name="Pisabarro A."/>
            <person name="Eastwood D.C."/>
            <person name="Martin F."/>
            <person name="Cullen D."/>
            <person name="Grigoriev I.V."/>
            <person name="Hibbett D.S."/>
        </authorList>
    </citation>
    <scope>NUCLEOTIDE SEQUENCE [LARGE SCALE GENOMIC DNA]</scope>
    <source>
        <strain evidence="8">RWD-64-598 SS2</strain>
    </source>
</reference>
<dbReference type="OMA" id="DEGCIWD"/>
<dbReference type="SUPFAM" id="SSF47616">
    <property type="entry name" value="GST C-terminal domain-like"/>
    <property type="match status" value="1"/>
</dbReference>
<comment type="catalytic activity">
    <reaction evidence="4">
        <text>RX + glutathione = an S-substituted glutathione + a halide anion + H(+)</text>
        <dbReference type="Rhea" id="RHEA:16437"/>
        <dbReference type="ChEBI" id="CHEBI:15378"/>
        <dbReference type="ChEBI" id="CHEBI:16042"/>
        <dbReference type="ChEBI" id="CHEBI:17792"/>
        <dbReference type="ChEBI" id="CHEBI:57925"/>
        <dbReference type="ChEBI" id="CHEBI:90779"/>
        <dbReference type="EC" id="2.5.1.18"/>
    </reaction>
</comment>
<dbReference type="SFLD" id="SFLDS00019">
    <property type="entry name" value="Glutathione_Transferase_(cytos"/>
    <property type="match status" value="1"/>
</dbReference>
<dbReference type="PROSITE" id="PS50405">
    <property type="entry name" value="GST_CTER"/>
    <property type="match status" value="1"/>
</dbReference>
<comment type="caution">
    <text evidence="7">The sequence shown here is derived from an EMBL/GenBank/DDBJ whole genome shotgun (WGS) entry which is preliminary data.</text>
</comment>
<dbReference type="GeneID" id="19210459"/>
<gene>
    <name evidence="7" type="ORF">CONPUDRAFT_82703</name>
</gene>
<dbReference type="InterPro" id="IPR004046">
    <property type="entry name" value="GST_C"/>
</dbReference>
<dbReference type="FunFam" id="3.40.30.10:FF:000016">
    <property type="entry name" value="Glutathione S-transferase F2"/>
    <property type="match status" value="1"/>
</dbReference>
<evidence type="ECO:0000256" key="4">
    <source>
        <dbReference type="ARBA" id="ARBA00047960"/>
    </source>
</evidence>
<dbReference type="EMBL" id="JH711579">
    <property type="protein sequence ID" value="EIW80468.1"/>
    <property type="molecule type" value="Genomic_DNA"/>
</dbReference>
<feature type="domain" description="GST N-terminal" evidence="5">
    <location>
        <begin position="1"/>
        <end position="82"/>
    </location>
</feature>
<dbReference type="GO" id="GO:0004364">
    <property type="term" value="F:glutathione transferase activity"/>
    <property type="evidence" value="ECO:0007669"/>
    <property type="project" value="UniProtKB-EC"/>
</dbReference>
<dbReference type="InterPro" id="IPR010987">
    <property type="entry name" value="Glutathione-S-Trfase_C-like"/>
</dbReference>
<evidence type="ECO:0000313" key="8">
    <source>
        <dbReference type="Proteomes" id="UP000053558"/>
    </source>
</evidence>
<dbReference type="OrthoDB" id="249703at2759"/>
<dbReference type="Pfam" id="PF00043">
    <property type="entry name" value="GST_C"/>
    <property type="match status" value="1"/>
</dbReference>
<dbReference type="EC" id="2.5.1.18" evidence="2"/>
<dbReference type="CDD" id="cd03053">
    <property type="entry name" value="GST_N_Phi"/>
    <property type="match status" value="1"/>
</dbReference>
<dbReference type="InterPro" id="IPR036282">
    <property type="entry name" value="Glutathione-S-Trfase_C_sf"/>
</dbReference>
<comment type="similarity">
    <text evidence="1">Belongs to the GST superfamily. Phi family.</text>
</comment>
<evidence type="ECO:0000259" key="5">
    <source>
        <dbReference type="PROSITE" id="PS50404"/>
    </source>
</evidence>
<keyword evidence="8" id="KW-1185">Reference proteome</keyword>
<dbReference type="SFLD" id="SFLDG01154">
    <property type="entry name" value="Main.5:_Phi-like"/>
    <property type="match status" value="1"/>
</dbReference>
<evidence type="ECO:0000256" key="2">
    <source>
        <dbReference type="ARBA" id="ARBA00012452"/>
    </source>
</evidence>
<dbReference type="PANTHER" id="PTHR43900:SF3">
    <property type="entry name" value="GLUTATHIONE S-TRANSFERASE RHO"/>
    <property type="match status" value="1"/>
</dbReference>
<dbReference type="PANTHER" id="PTHR43900">
    <property type="entry name" value="GLUTATHIONE S-TRANSFERASE RHO"/>
    <property type="match status" value="1"/>
</dbReference>